<evidence type="ECO:0000313" key="2">
    <source>
        <dbReference type="Proteomes" id="UP000321440"/>
    </source>
</evidence>
<dbReference type="AlphaFoldDB" id="A0A511WBW0"/>
<evidence type="ECO:0000313" key="1">
    <source>
        <dbReference type="EMBL" id="GEN46752.1"/>
    </source>
</evidence>
<comment type="caution">
    <text evidence="1">The sequence shown here is derived from an EMBL/GenBank/DDBJ whole genome shotgun (WGS) entry which is preliminary data.</text>
</comment>
<dbReference type="RefSeq" id="WP_146817821.1">
    <property type="nucleotide sequence ID" value="NZ_BJYA01000018.1"/>
</dbReference>
<dbReference type="Proteomes" id="UP000321440">
    <property type="component" value="Unassembled WGS sequence"/>
</dbReference>
<sequence length="130" mass="15305">MNETSIKEYSFIATFLVGNIFTVELPIRSLLATDEDDAKQQAIAFFLDCKMGKLVYSLKQDKMIYIDGFNNARMISRMDGLSLNTIEEESQENLTYHEWKKRILNELHEDVMERNLIFEVINFRIEQVNE</sequence>
<protein>
    <submittedName>
        <fullName evidence="1">Uncharacterized protein</fullName>
    </submittedName>
</protein>
<reference evidence="1 2" key="1">
    <citation type="submission" date="2019-07" db="EMBL/GenBank/DDBJ databases">
        <title>Whole genome shotgun sequence of Alkalibacillus haloalkaliphilus NBRC 103110.</title>
        <authorList>
            <person name="Hosoyama A."/>
            <person name="Uohara A."/>
            <person name="Ohji S."/>
            <person name="Ichikawa N."/>
        </authorList>
    </citation>
    <scope>NUCLEOTIDE SEQUENCE [LARGE SCALE GENOMIC DNA]</scope>
    <source>
        <strain evidence="1 2">NBRC 103110</strain>
    </source>
</reference>
<gene>
    <name evidence="1" type="ORF">AHA02nite_25280</name>
</gene>
<organism evidence="1 2">
    <name type="scientific">Alkalibacillus haloalkaliphilus</name>
    <dbReference type="NCBI Taxonomy" id="94136"/>
    <lineage>
        <taxon>Bacteria</taxon>
        <taxon>Bacillati</taxon>
        <taxon>Bacillota</taxon>
        <taxon>Bacilli</taxon>
        <taxon>Bacillales</taxon>
        <taxon>Bacillaceae</taxon>
        <taxon>Alkalibacillus</taxon>
    </lineage>
</organism>
<proteinExistence type="predicted"/>
<accession>A0A511WBW0</accession>
<name>A0A511WBW0_9BACI</name>
<keyword evidence="2" id="KW-1185">Reference proteome</keyword>
<dbReference type="EMBL" id="BJYA01000018">
    <property type="protein sequence ID" value="GEN46752.1"/>
    <property type="molecule type" value="Genomic_DNA"/>
</dbReference>